<evidence type="ECO:0000313" key="3">
    <source>
        <dbReference type="Proteomes" id="UP000177626"/>
    </source>
</evidence>
<comment type="caution">
    <text evidence="2">The sequence shown here is derived from an EMBL/GenBank/DDBJ whole genome shotgun (WGS) entry which is preliminary data.</text>
</comment>
<accession>A0A1G2BWA1</accession>
<name>A0A1G2BWA1_9BACT</name>
<feature type="transmembrane region" description="Helical" evidence="1">
    <location>
        <begin position="149"/>
        <end position="170"/>
    </location>
</feature>
<gene>
    <name evidence="2" type="ORF">A2406_00785</name>
</gene>
<reference evidence="2 3" key="1">
    <citation type="journal article" date="2016" name="Nat. Commun.">
        <title>Thousands of microbial genomes shed light on interconnected biogeochemical processes in an aquifer system.</title>
        <authorList>
            <person name="Anantharaman K."/>
            <person name="Brown C.T."/>
            <person name="Hug L.A."/>
            <person name="Sharon I."/>
            <person name="Castelle C.J."/>
            <person name="Probst A.J."/>
            <person name="Thomas B.C."/>
            <person name="Singh A."/>
            <person name="Wilkins M.J."/>
            <person name="Karaoz U."/>
            <person name="Brodie E.L."/>
            <person name="Williams K.H."/>
            <person name="Hubbard S.S."/>
            <person name="Banfield J.F."/>
        </authorList>
    </citation>
    <scope>NUCLEOTIDE SEQUENCE [LARGE SCALE GENOMIC DNA]</scope>
</reference>
<evidence type="ECO:0000256" key="1">
    <source>
        <dbReference type="SAM" id="Phobius"/>
    </source>
</evidence>
<evidence type="ECO:0000313" key="2">
    <source>
        <dbReference type="EMBL" id="OGY93433.1"/>
    </source>
</evidence>
<proteinExistence type="predicted"/>
<feature type="transmembrane region" description="Helical" evidence="1">
    <location>
        <begin position="69"/>
        <end position="100"/>
    </location>
</feature>
<organism evidence="2 3">
    <name type="scientific">Candidatus Komeilibacteria bacterium RIFOXYC1_FULL_37_11</name>
    <dbReference type="NCBI Taxonomy" id="1798555"/>
    <lineage>
        <taxon>Bacteria</taxon>
        <taxon>Candidatus Komeiliibacteriota</taxon>
    </lineage>
</organism>
<feature type="transmembrane region" description="Helical" evidence="1">
    <location>
        <begin position="37"/>
        <end position="57"/>
    </location>
</feature>
<feature type="transmembrane region" description="Helical" evidence="1">
    <location>
        <begin position="182"/>
        <end position="207"/>
    </location>
</feature>
<feature type="transmembrane region" description="Helical" evidence="1">
    <location>
        <begin position="227"/>
        <end position="248"/>
    </location>
</feature>
<dbReference type="AlphaFoldDB" id="A0A1G2BWA1"/>
<protein>
    <recommendedName>
        <fullName evidence="4">Glycerophosphoryl diester phosphodiesterase membrane domain-containing protein</fullName>
    </recommendedName>
</protein>
<dbReference type="Proteomes" id="UP000177626">
    <property type="component" value="Unassembled WGS sequence"/>
</dbReference>
<sequence length="259" mass="28999">MSETTINQPAKMISIKELFKLSLAVYPTVFWKTIKMLLLPLVAFIPVGILAILIVLVEDASPAAGMSNFLYVILGLLGTVATIFFLIVMYIAQIGAMIIVQKNDPQILIKDTFLLAKSKAWKFLTTSLWAGLFVFLWMLLLIIPGLVMMVYYTFIAWMVLEEGLSGKAALKRSKGLVKDYWWAVFWRIVLPAIVIGIVFGTLGAKLLPPTTPGVPTPYTPGRAAYDFLTQIISWVITPFFVAYSYNMYKSLKAIKDKQI</sequence>
<evidence type="ECO:0008006" key="4">
    <source>
        <dbReference type="Google" id="ProtNLM"/>
    </source>
</evidence>
<keyword evidence="1" id="KW-1133">Transmembrane helix</keyword>
<keyword evidence="1" id="KW-0812">Transmembrane</keyword>
<dbReference type="EMBL" id="MHKQ01000022">
    <property type="protein sequence ID" value="OGY93433.1"/>
    <property type="molecule type" value="Genomic_DNA"/>
</dbReference>
<keyword evidence="1" id="KW-0472">Membrane</keyword>